<evidence type="ECO:0000256" key="6">
    <source>
        <dbReference type="ARBA" id="ARBA00023012"/>
    </source>
</evidence>
<accession>A0A501XPZ1</accession>
<dbReference type="Gene3D" id="1.10.287.130">
    <property type="match status" value="1"/>
</dbReference>
<proteinExistence type="predicted"/>
<evidence type="ECO:0000256" key="2">
    <source>
        <dbReference type="ARBA" id="ARBA00012438"/>
    </source>
</evidence>
<dbReference type="SMART" id="SM00387">
    <property type="entry name" value="HATPase_c"/>
    <property type="match status" value="1"/>
</dbReference>
<dbReference type="GO" id="GO:0016036">
    <property type="term" value="P:cellular response to phosphate starvation"/>
    <property type="evidence" value="ECO:0007669"/>
    <property type="project" value="TreeGrafter"/>
</dbReference>
<dbReference type="EMBL" id="VFSU01000019">
    <property type="protein sequence ID" value="TPE62177.1"/>
    <property type="molecule type" value="Genomic_DNA"/>
</dbReference>
<dbReference type="PRINTS" id="PR00344">
    <property type="entry name" value="BCTRLSENSOR"/>
</dbReference>
<reference evidence="11 12" key="1">
    <citation type="submission" date="2019-06" db="EMBL/GenBank/DDBJ databases">
        <authorList>
            <person name="Lee I."/>
            <person name="Jang G.I."/>
            <person name="Hwang C.Y."/>
        </authorList>
    </citation>
    <scope>NUCLEOTIDE SEQUENCE [LARGE SCALE GENOMIC DNA]</scope>
    <source>
        <strain evidence="11 12">PAMC 28131</strain>
    </source>
</reference>
<dbReference type="PROSITE" id="PS50109">
    <property type="entry name" value="HIS_KIN"/>
    <property type="match status" value="1"/>
</dbReference>
<dbReference type="SUPFAM" id="SSF55874">
    <property type="entry name" value="ATPase domain of HSP90 chaperone/DNA topoisomerase II/histidine kinase"/>
    <property type="match status" value="1"/>
</dbReference>
<dbReference type="Pfam" id="PF02518">
    <property type="entry name" value="HATPase_c"/>
    <property type="match status" value="1"/>
</dbReference>
<keyword evidence="3" id="KW-0597">Phosphoprotein</keyword>
<dbReference type="Gene3D" id="3.30.565.10">
    <property type="entry name" value="Histidine kinase-like ATPase, C-terminal domain"/>
    <property type="match status" value="1"/>
</dbReference>
<dbReference type="InterPro" id="IPR003594">
    <property type="entry name" value="HATPase_dom"/>
</dbReference>
<dbReference type="GO" id="GO:0004721">
    <property type="term" value="F:phosphoprotein phosphatase activity"/>
    <property type="evidence" value="ECO:0007669"/>
    <property type="project" value="TreeGrafter"/>
</dbReference>
<keyword evidence="7 9" id="KW-0472">Membrane</keyword>
<keyword evidence="12" id="KW-1185">Reference proteome</keyword>
<dbReference type="InterPro" id="IPR036097">
    <property type="entry name" value="HisK_dim/P_sf"/>
</dbReference>
<evidence type="ECO:0000256" key="5">
    <source>
        <dbReference type="ARBA" id="ARBA00022777"/>
    </source>
</evidence>
<keyword evidence="6" id="KW-0902">Two-component regulatory system</keyword>
<dbReference type="SMART" id="SM00388">
    <property type="entry name" value="HisKA"/>
    <property type="match status" value="1"/>
</dbReference>
<dbReference type="InterPro" id="IPR005467">
    <property type="entry name" value="His_kinase_dom"/>
</dbReference>
<gene>
    <name evidence="11" type="ORF">FJQ54_06500</name>
</gene>
<dbReference type="GO" id="GO:0000155">
    <property type="term" value="F:phosphorelay sensor kinase activity"/>
    <property type="evidence" value="ECO:0007669"/>
    <property type="project" value="InterPro"/>
</dbReference>
<keyword evidence="9" id="KW-1133">Transmembrane helix</keyword>
<feature type="domain" description="Histidine kinase" evidence="10">
    <location>
        <begin position="186"/>
        <end position="409"/>
    </location>
</feature>
<dbReference type="CDD" id="cd00075">
    <property type="entry name" value="HATPase"/>
    <property type="match status" value="1"/>
</dbReference>
<dbReference type="FunFam" id="1.10.287.130:FF:000001">
    <property type="entry name" value="Two-component sensor histidine kinase"/>
    <property type="match status" value="1"/>
</dbReference>
<organism evidence="11 12">
    <name type="scientific">Sandaracinobacter neustonicus</name>
    <dbReference type="NCBI Taxonomy" id="1715348"/>
    <lineage>
        <taxon>Bacteria</taxon>
        <taxon>Pseudomonadati</taxon>
        <taxon>Pseudomonadota</taxon>
        <taxon>Alphaproteobacteria</taxon>
        <taxon>Sphingomonadales</taxon>
        <taxon>Sphingosinicellaceae</taxon>
        <taxon>Sandaracinobacter</taxon>
    </lineage>
</organism>
<feature type="transmembrane region" description="Helical" evidence="9">
    <location>
        <begin position="33"/>
        <end position="48"/>
    </location>
</feature>
<dbReference type="Proteomes" id="UP000319897">
    <property type="component" value="Unassembled WGS sequence"/>
</dbReference>
<evidence type="ECO:0000256" key="7">
    <source>
        <dbReference type="ARBA" id="ARBA00023136"/>
    </source>
</evidence>
<dbReference type="SUPFAM" id="SSF47384">
    <property type="entry name" value="Homodimeric domain of signal transducing histidine kinase"/>
    <property type="match status" value="1"/>
</dbReference>
<dbReference type="PANTHER" id="PTHR45453:SF1">
    <property type="entry name" value="PHOSPHATE REGULON SENSOR PROTEIN PHOR"/>
    <property type="match status" value="1"/>
</dbReference>
<evidence type="ECO:0000313" key="11">
    <source>
        <dbReference type="EMBL" id="TPE62177.1"/>
    </source>
</evidence>
<evidence type="ECO:0000259" key="10">
    <source>
        <dbReference type="PROSITE" id="PS50109"/>
    </source>
</evidence>
<dbReference type="PANTHER" id="PTHR45453">
    <property type="entry name" value="PHOSPHATE REGULON SENSOR PROTEIN PHOR"/>
    <property type="match status" value="1"/>
</dbReference>
<dbReference type="Pfam" id="PF00512">
    <property type="entry name" value="HisKA"/>
    <property type="match status" value="1"/>
</dbReference>
<dbReference type="RefSeq" id="WP_140927602.1">
    <property type="nucleotide sequence ID" value="NZ_VFSU01000019.1"/>
</dbReference>
<keyword evidence="5" id="KW-0418">Kinase</keyword>
<comment type="catalytic activity">
    <reaction evidence="1">
        <text>ATP + protein L-histidine = ADP + protein N-phospho-L-histidine.</text>
        <dbReference type="EC" id="2.7.13.3"/>
    </reaction>
</comment>
<sequence length="434" mass="46676">MGSLRLILLGAVVALGLLGAALADDAGISPLLFVPVIGLVIFLVYRSLESSPRKEESLPLKPWAGTTASPDSGDRISIAALADPALIVSSGWRVLAANDGALELFGGRIVGGDLRQTVRHPVVVEAVRSGLAGEAPLVRDVTTLGSQDGAFRVRVVRLDGERLLLNFTDVTQARLTERMRVDFVANASHELRTPLANISGFIETLLGPAAEDEPARRRFLDIMSREAGRMSRLIDDLLSLSRIELDKYVRPQTMLELPPLLVDVSKTLAMRLESDGRKLLMSVEPDLPQVVADRDQILQVLHNLISNALKYGHSGSPISVTAARDHSARGEEMVRVAVTDQGDGIAPEHLPRLTERFYRVDTGRSRSMGGTGLGLAIVKHIVERHRGRLEISSRQGEGTTVAFLLPVTMPGRAGEGDAAGEAGAASQNRNMTVT</sequence>
<evidence type="ECO:0000313" key="12">
    <source>
        <dbReference type="Proteomes" id="UP000319897"/>
    </source>
</evidence>
<dbReference type="InterPro" id="IPR004358">
    <property type="entry name" value="Sig_transdc_His_kin-like_C"/>
</dbReference>
<keyword evidence="9" id="KW-0812">Transmembrane</keyword>
<dbReference type="GO" id="GO:0005886">
    <property type="term" value="C:plasma membrane"/>
    <property type="evidence" value="ECO:0007669"/>
    <property type="project" value="TreeGrafter"/>
</dbReference>
<dbReference type="InterPro" id="IPR036890">
    <property type="entry name" value="HATPase_C_sf"/>
</dbReference>
<dbReference type="EC" id="2.7.13.3" evidence="2"/>
<comment type="caution">
    <text evidence="11">The sequence shown here is derived from an EMBL/GenBank/DDBJ whole genome shotgun (WGS) entry which is preliminary data.</text>
</comment>
<dbReference type="InterPro" id="IPR003661">
    <property type="entry name" value="HisK_dim/P_dom"/>
</dbReference>
<evidence type="ECO:0000256" key="8">
    <source>
        <dbReference type="SAM" id="MobiDB-lite"/>
    </source>
</evidence>
<dbReference type="AlphaFoldDB" id="A0A501XPZ1"/>
<feature type="region of interest" description="Disordered" evidence="8">
    <location>
        <begin position="414"/>
        <end position="434"/>
    </location>
</feature>
<evidence type="ECO:0000256" key="9">
    <source>
        <dbReference type="SAM" id="Phobius"/>
    </source>
</evidence>
<evidence type="ECO:0000256" key="3">
    <source>
        <dbReference type="ARBA" id="ARBA00022553"/>
    </source>
</evidence>
<dbReference type="InterPro" id="IPR050351">
    <property type="entry name" value="BphY/WalK/GraS-like"/>
</dbReference>
<keyword evidence="4" id="KW-0808">Transferase</keyword>
<dbReference type="OrthoDB" id="9797304at2"/>
<name>A0A501XPZ1_9SPHN</name>
<dbReference type="FunFam" id="3.30.565.10:FF:000006">
    <property type="entry name" value="Sensor histidine kinase WalK"/>
    <property type="match status" value="1"/>
</dbReference>
<evidence type="ECO:0000256" key="1">
    <source>
        <dbReference type="ARBA" id="ARBA00000085"/>
    </source>
</evidence>
<protein>
    <recommendedName>
        <fullName evidence="2">histidine kinase</fullName>
        <ecNumber evidence="2">2.7.13.3</ecNumber>
    </recommendedName>
</protein>
<dbReference type="CDD" id="cd00082">
    <property type="entry name" value="HisKA"/>
    <property type="match status" value="1"/>
</dbReference>
<evidence type="ECO:0000256" key="4">
    <source>
        <dbReference type="ARBA" id="ARBA00022679"/>
    </source>
</evidence>